<dbReference type="GO" id="GO:0046872">
    <property type="term" value="F:metal ion binding"/>
    <property type="evidence" value="ECO:0007669"/>
    <property type="project" value="UniProtKB-KW"/>
</dbReference>
<evidence type="ECO:0000259" key="14">
    <source>
        <dbReference type="PROSITE" id="PS50206"/>
    </source>
</evidence>
<dbReference type="CDD" id="cd00158">
    <property type="entry name" value="RHOD"/>
    <property type="match status" value="1"/>
</dbReference>
<gene>
    <name evidence="15" type="ORF">TrLO_g6613</name>
</gene>
<keyword evidence="16" id="KW-1185">Reference proteome</keyword>
<dbReference type="OrthoDB" id="449487at2759"/>
<reference evidence="16" key="1">
    <citation type="journal article" date="2023" name="Commun. Biol.">
        <title>Genome analysis of Parmales, the sister group of diatoms, reveals the evolutionary specialization of diatoms from phago-mixotrophs to photoautotrophs.</title>
        <authorList>
            <person name="Ban H."/>
            <person name="Sato S."/>
            <person name="Yoshikawa S."/>
            <person name="Yamada K."/>
            <person name="Nakamura Y."/>
            <person name="Ichinomiya M."/>
            <person name="Sato N."/>
            <person name="Blanc-Mathieu R."/>
            <person name="Endo H."/>
            <person name="Kuwata A."/>
            <person name="Ogata H."/>
        </authorList>
    </citation>
    <scope>NUCLEOTIDE SEQUENCE [LARGE SCALE GENOMIC DNA]</scope>
    <source>
        <strain evidence="16">NIES 3700</strain>
    </source>
</reference>
<evidence type="ECO:0000256" key="1">
    <source>
        <dbReference type="ARBA" id="ARBA00001954"/>
    </source>
</evidence>
<comment type="similarity">
    <text evidence="3">Belongs to the metallo-beta-lactamase superfamily. Glyoxalase II family.</text>
</comment>
<evidence type="ECO:0000256" key="6">
    <source>
        <dbReference type="ARBA" id="ARBA00022964"/>
    </source>
</evidence>
<proteinExistence type="inferred from homology"/>
<organism evidence="15 16">
    <name type="scientific">Triparma laevis f. longispina</name>
    <dbReference type="NCBI Taxonomy" id="1714387"/>
    <lineage>
        <taxon>Eukaryota</taxon>
        <taxon>Sar</taxon>
        <taxon>Stramenopiles</taxon>
        <taxon>Ochrophyta</taxon>
        <taxon>Bolidophyceae</taxon>
        <taxon>Parmales</taxon>
        <taxon>Triparmaceae</taxon>
        <taxon>Triparma</taxon>
    </lineage>
</organism>
<keyword evidence="6" id="KW-0223">Dioxygenase</keyword>
<evidence type="ECO:0000256" key="2">
    <source>
        <dbReference type="ARBA" id="ARBA00004173"/>
    </source>
</evidence>
<accession>A0A9W6ZJ36</accession>
<dbReference type="PANTHER" id="PTHR43084:SF1">
    <property type="entry name" value="PERSULFIDE DIOXYGENASE ETHE1, MITOCHONDRIAL"/>
    <property type="match status" value="1"/>
</dbReference>
<dbReference type="SUPFAM" id="SSF56281">
    <property type="entry name" value="Metallo-hydrolase/oxidoreductase"/>
    <property type="match status" value="1"/>
</dbReference>
<keyword evidence="8" id="KW-0560">Oxidoreductase</keyword>
<dbReference type="InterPro" id="IPR051682">
    <property type="entry name" value="Mito_Persulfide_Diox"/>
</dbReference>
<dbReference type="AlphaFoldDB" id="A0A9W6ZJ36"/>
<keyword evidence="5" id="KW-0809">Transit peptide</keyword>
<evidence type="ECO:0000256" key="5">
    <source>
        <dbReference type="ARBA" id="ARBA00022946"/>
    </source>
</evidence>
<dbReference type="Gene3D" id="3.40.250.10">
    <property type="entry name" value="Rhodanese-like domain"/>
    <property type="match status" value="1"/>
</dbReference>
<dbReference type="PANTHER" id="PTHR43084">
    <property type="entry name" value="PERSULFIDE DIOXYGENASE ETHE1"/>
    <property type="match status" value="1"/>
</dbReference>
<evidence type="ECO:0000313" key="16">
    <source>
        <dbReference type="Proteomes" id="UP001165122"/>
    </source>
</evidence>
<evidence type="ECO:0000256" key="10">
    <source>
        <dbReference type="ARBA" id="ARBA00023128"/>
    </source>
</evidence>
<dbReference type="SUPFAM" id="SSF52821">
    <property type="entry name" value="Rhodanese/Cell cycle control phosphatase"/>
    <property type="match status" value="1"/>
</dbReference>
<dbReference type="InterPro" id="IPR001279">
    <property type="entry name" value="Metallo-B-lactamas"/>
</dbReference>
<evidence type="ECO:0000256" key="13">
    <source>
        <dbReference type="ARBA" id="ARBA00077964"/>
    </source>
</evidence>
<sequence length="361" mass="39157">MNKQPPLIMRQLFDRSSCTYTYIVKSSGSSDALLIDPVLEHVSRDISVLSNMSANLTKILNTHVHADHVTGSGALKERLGSTAVQTFISRESGAVADVLVTNNDKIDIGDGRFLTVRSTPGHTPGCISFETDDQASVFVGDAVLIGGCGRTDFQGGDSAQLYDSVKEKILSLPDETNIWPGHDYNGRTVSTVKEENTFNPRLTLKKSEFVNLMDTKFDGSNYPSKIDASLPANMVCGVFSETTKQPVLHPGGFLWVPEKFKPDKMVKLAERVKAGAVICDLSSGEGGTYSGDSLDTPWHENDHSLFLSEFKAKVPDFDAPVILCCKTGKRASKGCALLEMAGYRDLTNGINLKNVAEEIGE</sequence>
<dbReference type="Pfam" id="PF00753">
    <property type="entry name" value="Lactamase_B"/>
    <property type="match status" value="1"/>
</dbReference>
<evidence type="ECO:0000256" key="4">
    <source>
        <dbReference type="ARBA" id="ARBA00022723"/>
    </source>
</evidence>
<comment type="cofactor">
    <cofactor evidence="1">
        <name>Fe(2+)</name>
        <dbReference type="ChEBI" id="CHEBI:29033"/>
    </cofactor>
</comment>
<keyword evidence="9" id="KW-0408">Iron</keyword>
<dbReference type="Gene3D" id="3.60.15.10">
    <property type="entry name" value="Ribonuclease Z/Hydroxyacylglutathione hydrolase-like"/>
    <property type="match status" value="1"/>
</dbReference>
<keyword evidence="10" id="KW-0496">Mitochondrion</keyword>
<comment type="caution">
    <text evidence="15">The sequence shown here is derived from an EMBL/GenBank/DDBJ whole genome shotgun (WGS) entry which is preliminary data.</text>
</comment>
<comment type="subcellular location">
    <subcellularLocation>
        <location evidence="2">Mitochondrion</location>
    </subcellularLocation>
</comment>
<evidence type="ECO:0000256" key="11">
    <source>
        <dbReference type="ARBA" id="ARBA00050990"/>
    </source>
</evidence>
<dbReference type="InterPro" id="IPR001763">
    <property type="entry name" value="Rhodanese-like_dom"/>
</dbReference>
<dbReference type="SMART" id="SM00849">
    <property type="entry name" value="Lactamase_B"/>
    <property type="match status" value="1"/>
</dbReference>
<dbReference type="CDD" id="cd07724">
    <property type="entry name" value="POD-like_MBL-fold"/>
    <property type="match status" value="1"/>
</dbReference>
<keyword evidence="7" id="KW-0007">Acetylation</keyword>
<evidence type="ECO:0000256" key="12">
    <source>
        <dbReference type="ARBA" id="ARBA00066686"/>
    </source>
</evidence>
<name>A0A9W6ZJ36_9STRA</name>
<dbReference type="GO" id="GO:0005739">
    <property type="term" value="C:mitochondrion"/>
    <property type="evidence" value="ECO:0007669"/>
    <property type="project" value="UniProtKB-SubCell"/>
</dbReference>
<dbReference type="Proteomes" id="UP001165122">
    <property type="component" value="Unassembled WGS sequence"/>
</dbReference>
<dbReference type="EMBL" id="BRXW01000422">
    <property type="protein sequence ID" value="GMH53021.1"/>
    <property type="molecule type" value="Genomic_DNA"/>
</dbReference>
<feature type="domain" description="Rhodanese" evidence="14">
    <location>
        <begin position="306"/>
        <end position="361"/>
    </location>
</feature>
<protein>
    <recommendedName>
        <fullName evidence="12">persulfide dioxygenase</fullName>
        <ecNumber evidence="12">1.13.11.18</ecNumber>
    </recommendedName>
    <alternativeName>
        <fullName evidence="13">Sulfur dioxygenase ETHE1</fullName>
    </alternativeName>
</protein>
<comment type="catalytic activity">
    <reaction evidence="11">
        <text>S-sulfanylglutathione + O2 + H2O = sulfite + glutathione + 2 H(+)</text>
        <dbReference type="Rhea" id="RHEA:12981"/>
        <dbReference type="ChEBI" id="CHEBI:15377"/>
        <dbReference type="ChEBI" id="CHEBI:15378"/>
        <dbReference type="ChEBI" id="CHEBI:15379"/>
        <dbReference type="ChEBI" id="CHEBI:17359"/>
        <dbReference type="ChEBI" id="CHEBI:57925"/>
        <dbReference type="ChEBI" id="CHEBI:58905"/>
        <dbReference type="EC" id="1.13.11.18"/>
    </reaction>
</comment>
<dbReference type="GO" id="GO:0070813">
    <property type="term" value="P:hydrogen sulfide metabolic process"/>
    <property type="evidence" value="ECO:0007669"/>
    <property type="project" value="TreeGrafter"/>
</dbReference>
<dbReference type="InterPro" id="IPR036866">
    <property type="entry name" value="RibonucZ/Hydroxyglut_hydro"/>
</dbReference>
<dbReference type="InterPro" id="IPR036873">
    <property type="entry name" value="Rhodanese-like_dom_sf"/>
</dbReference>
<dbReference type="GO" id="GO:0050313">
    <property type="term" value="F:sulfur dioxygenase activity"/>
    <property type="evidence" value="ECO:0007669"/>
    <property type="project" value="UniProtKB-EC"/>
</dbReference>
<dbReference type="GO" id="GO:0006749">
    <property type="term" value="P:glutathione metabolic process"/>
    <property type="evidence" value="ECO:0007669"/>
    <property type="project" value="InterPro"/>
</dbReference>
<dbReference type="PROSITE" id="PS50206">
    <property type="entry name" value="RHODANESE_3"/>
    <property type="match status" value="1"/>
</dbReference>
<evidence type="ECO:0000256" key="3">
    <source>
        <dbReference type="ARBA" id="ARBA00006759"/>
    </source>
</evidence>
<evidence type="ECO:0000313" key="15">
    <source>
        <dbReference type="EMBL" id="GMH53021.1"/>
    </source>
</evidence>
<dbReference type="EC" id="1.13.11.18" evidence="12"/>
<dbReference type="FunFam" id="3.60.15.10:FF:000013">
    <property type="entry name" value="Persulfide dioxygenase ETHE1, mitochondrial"/>
    <property type="match status" value="1"/>
</dbReference>
<evidence type="ECO:0000256" key="7">
    <source>
        <dbReference type="ARBA" id="ARBA00022990"/>
    </source>
</evidence>
<keyword evidence="4" id="KW-0479">Metal-binding</keyword>
<evidence type="ECO:0000256" key="8">
    <source>
        <dbReference type="ARBA" id="ARBA00023002"/>
    </source>
</evidence>
<evidence type="ECO:0000256" key="9">
    <source>
        <dbReference type="ARBA" id="ARBA00023004"/>
    </source>
</evidence>
<dbReference type="InterPro" id="IPR044528">
    <property type="entry name" value="POD-like_MBL-fold"/>
</dbReference>